<evidence type="ECO:0000256" key="1">
    <source>
        <dbReference type="ARBA" id="ARBA00004138"/>
    </source>
</evidence>
<feature type="domain" description="HYDIN/VesB/CFA65-like Ig-like" evidence="7">
    <location>
        <begin position="474"/>
        <end position="575"/>
    </location>
</feature>
<evidence type="ECO:0000313" key="9">
    <source>
        <dbReference type="Proteomes" id="UP001178507"/>
    </source>
</evidence>
<dbReference type="GO" id="GO:0003341">
    <property type="term" value="P:cilium movement"/>
    <property type="evidence" value="ECO:0007669"/>
    <property type="project" value="TreeGrafter"/>
</dbReference>
<dbReference type="GO" id="GO:0005930">
    <property type="term" value="C:axoneme"/>
    <property type="evidence" value="ECO:0007669"/>
    <property type="project" value="TreeGrafter"/>
</dbReference>
<comment type="subcellular location">
    <subcellularLocation>
        <location evidence="1">Cell projection</location>
        <location evidence="1">Cilium</location>
    </subcellularLocation>
    <subcellularLocation>
        <location evidence="2">Cytoplasm</location>
    </subcellularLocation>
</comment>
<dbReference type="AlphaFoldDB" id="A0AA36J3H5"/>
<dbReference type="PANTHER" id="PTHR23053:SF0">
    <property type="entry name" value="HYDROCEPHALUS-INDUCING PROTEIN HOMOLOG"/>
    <property type="match status" value="1"/>
</dbReference>
<keyword evidence="9" id="KW-1185">Reference proteome</keyword>
<proteinExistence type="predicted"/>
<dbReference type="InterPro" id="IPR053879">
    <property type="entry name" value="HYDIN_VesB_CFA65-like_Ig"/>
</dbReference>
<evidence type="ECO:0000256" key="6">
    <source>
        <dbReference type="SAM" id="MobiDB-lite"/>
    </source>
</evidence>
<organism evidence="8 9">
    <name type="scientific">Effrenium voratum</name>
    <dbReference type="NCBI Taxonomy" id="2562239"/>
    <lineage>
        <taxon>Eukaryota</taxon>
        <taxon>Sar</taxon>
        <taxon>Alveolata</taxon>
        <taxon>Dinophyceae</taxon>
        <taxon>Suessiales</taxon>
        <taxon>Symbiodiniaceae</taxon>
        <taxon>Effrenium</taxon>
    </lineage>
</organism>
<dbReference type="PANTHER" id="PTHR23053">
    <property type="entry name" value="DLEC1 DELETED IN LUNG AND ESOPHAGEAL CANCER 1"/>
    <property type="match status" value="1"/>
</dbReference>
<accession>A0AA36J3H5</accession>
<evidence type="ECO:0000259" key="7">
    <source>
        <dbReference type="Pfam" id="PF22544"/>
    </source>
</evidence>
<reference evidence="8" key="1">
    <citation type="submission" date="2023-08" db="EMBL/GenBank/DDBJ databases">
        <authorList>
            <person name="Chen Y."/>
            <person name="Shah S."/>
            <person name="Dougan E. K."/>
            <person name="Thang M."/>
            <person name="Chan C."/>
        </authorList>
    </citation>
    <scope>NUCLEOTIDE SEQUENCE</scope>
</reference>
<comment type="caution">
    <text evidence="8">The sequence shown here is derived from an EMBL/GenBank/DDBJ whole genome shotgun (WGS) entry which is preliminary data.</text>
</comment>
<keyword evidence="4" id="KW-0969">Cilium</keyword>
<feature type="domain" description="HYDIN/VesB/CFA65-like Ig-like" evidence="7">
    <location>
        <begin position="125"/>
        <end position="220"/>
    </location>
</feature>
<dbReference type="InterPro" id="IPR033305">
    <property type="entry name" value="Hydin-like"/>
</dbReference>
<dbReference type="Pfam" id="PF22544">
    <property type="entry name" value="HYDIN_VesB_CFA65-like_Ig"/>
    <property type="match status" value="2"/>
</dbReference>
<sequence length="596" mass="64782">MERRDTRTSFPRFQGSVASVSHGGVDDLALHPGLPSSPAASTSASWASFTTSGVGDNTLQEVELSQVFDILPIYGKLEPGETQVATFTYEALRDRSFKAVAVCMVDGGPEYEVQLKGTAAPCKYNLDRTELDFGDIPFTEIGESELYLSNRGQVPASFNFNLAGVSRPFVVDVVPLSGVLKPEERLKVAVRFRAGIPDLVVEQVLVEVAHFEPTVLTVRGLGTFPGIVLDLPRQNEAEHRLQLDAAAKRLQFAPAVSSSASTASDGGFKLDRLEAPKPGSAGANRSKAASGVTDEELSTTPRRSVVAEVEVVEETATVGGDAPDFDLEFEVDRHALCEALLKHGNPSQHRPTISPTARRRGAGIEAAPVTAAHYICDFGHIALGQISTRKINIHNCCSEPVALYLDKKLLKDNGFQAEPDSIKPLAPGKNFLLQVSASRARDEAEGTMELEWNLPVRGGPNYKVQLVADFVLPDLVLSTESIDFGRIIVGHRKRVMLELQNNKAVPVEWAYNEHKDKFARGESAFDLTPSYGVLQPGERKLLTASFAPETAQNFTGMLQIRMRDNQKRKTINVTGRGDLLRLEVKPSLSYQLGPAA</sequence>
<keyword evidence="3" id="KW-0963">Cytoplasm</keyword>
<evidence type="ECO:0000256" key="4">
    <source>
        <dbReference type="ARBA" id="ARBA00023069"/>
    </source>
</evidence>
<dbReference type="Gene3D" id="2.60.40.10">
    <property type="entry name" value="Immunoglobulins"/>
    <property type="match status" value="3"/>
</dbReference>
<gene>
    <name evidence="8" type="ORF">EVOR1521_LOCUS22568</name>
</gene>
<keyword evidence="5" id="KW-0966">Cell projection</keyword>
<dbReference type="EMBL" id="CAUJNA010003316">
    <property type="protein sequence ID" value="CAJ1398920.1"/>
    <property type="molecule type" value="Genomic_DNA"/>
</dbReference>
<evidence type="ECO:0000256" key="3">
    <source>
        <dbReference type="ARBA" id="ARBA00022490"/>
    </source>
</evidence>
<evidence type="ECO:0000313" key="8">
    <source>
        <dbReference type="EMBL" id="CAJ1398920.1"/>
    </source>
</evidence>
<dbReference type="InterPro" id="IPR013783">
    <property type="entry name" value="Ig-like_fold"/>
</dbReference>
<evidence type="ECO:0000256" key="5">
    <source>
        <dbReference type="ARBA" id="ARBA00023273"/>
    </source>
</evidence>
<protein>
    <recommendedName>
        <fullName evidence="7">HYDIN/VesB/CFA65-like Ig-like domain-containing protein</fullName>
    </recommendedName>
</protein>
<dbReference type="Proteomes" id="UP001178507">
    <property type="component" value="Unassembled WGS sequence"/>
</dbReference>
<evidence type="ECO:0000256" key="2">
    <source>
        <dbReference type="ARBA" id="ARBA00004496"/>
    </source>
</evidence>
<dbReference type="GO" id="GO:1904158">
    <property type="term" value="P:axonemal central apparatus assembly"/>
    <property type="evidence" value="ECO:0007669"/>
    <property type="project" value="TreeGrafter"/>
</dbReference>
<name>A0AA36J3H5_9DINO</name>
<feature type="region of interest" description="Disordered" evidence="6">
    <location>
        <begin position="259"/>
        <end position="305"/>
    </location>
</feature>